<dbReference type="EnsemblPlants" id="novel_model_7281_5bd9a17a.3.5bd9b13d">
    <property type="protein sequence ID" value="cds.novel_model_7281_5bd9a17a.3.5bd9b13d"/>
    <property type="gene ID" value="novel_gene_3841_5bd9a17a"/>
</dbReference>
<dbReference type="Proteomes" id="UP000596661">
    <property type="component" value="Unassembled WGS sequence"/>
</dbReference>
<keyword evidence="1" id="KW-1133">Transmembrane helix</keyword>
<protein>
    <submittedName>
        <fullName evidence="2">Uncharacterized protein</fullName>
    </submittedName>
</protein>
<name>A0A803RB36_CANSA</name>
<dbReference type="AlphaFoldDB" id="A0A803RB36"/>
<dbReference type="EMBL" id="UZAU01000818">
    <property type="status" value="NOT_ANNOTATED_CDS"/>
    <property type="molecule type" value="Genomic_DNA"/>
</dbReference>
<sequence length="73" mass="8665">MELRFNQLWLSGLDSVLCPMCSLVETTSVDVMVSFAFQKFIYEKYLSIYIYLYTHAYFGLFLNLILLYFIVLL</sequence>
<proteinExistence type="predicted"/>
<keyword evidence="3" id="KW-1185">Reference proteome</keyword>
<evidence type="ECO:0000313" key="3">
    <source>
        <dbReference type="Proteomes" id="UP000596661"/>
    </source>
</evidence>
<accession>A0A803RB36</accession>
<organism evidence="2 3">
    <name type="scientific">Cannabis sativa</name>
    <name type="common">Hemp</name>
    <name type="synonym">Marijuana</name>
    <dbReference type="NCBI Taxonomy" id="3483"/>
    <lineage>
        <taxon>Eukaryota</taxon>
        <taxon>Viridiplantae</taxon>
        <taxon>Streptophyta</taxon>
        <taxon>Embryophyta</taxon>
        <taxon>Tracheophyta</taxon>
        <taxon>Spermatophyta</taxon>
        <taxon>Magnoliopsida</taxon>
        <taxon>eudicotyledons</taxon>
        <taxon>Gunneridae</taxon>
        <taxon>Pentapetalae</taxon>
        <taxon>rosids</taxon>
        <taxon>fabids</taxon>
        <taxon>Rosales</taxon>
        <taxon>Cannabaceae</taxon>
        <taxon>Cannabis</taxon>
    </lineage>
</organism>
<keyword evidence="1" id="KW-0472">Membrane</keyword>
<evidence type="ECO:0000256" key="1">
    <source>
        <dbReference type="SAM" id="Phobius"/>
    </source>
</evidence>
<dbReference type="Gramene" id="novel_model_7281_5bd9a17a.3.5bd9b13d">
    <property type="protein sequence ID" value="cds.novel_model_7281_5bd9a17a.3.5bd9b13d"/>
    <property type="gene ID" value="novel_gene_3841_5bd9a17a"/>
</dbReference>
<reference evidence="2" key="1">
    <citation type="submission" date="2021-03" db="UniProtKB">
        <authorList>
            <consortium name="EnsemblPlants"/>
        </authorList>
    </citation>
    <scope>IDENTIFICATION</scope>
</reference>
<feature type="transmembrane region" description="Helical" evidence="1">
    <location>
        <begin position="48"/>
        <end position="71"/>
    </location>
</feature>
<evidence type="ECO:0000313" key="2">
    <source>
        <dbReference type="EnsemblPlants" id="cds.novel_model_7281_5bd9a17a.3.5bd9b13d"/>
    </source>
</evidence>
<keyword evidence="1" id="KW-0812">Transmembrane</keyword>